<dbReference type="InterPro" id="IPR013766">
    <property type="entry name" value="Thioredoxin_domain"/>
</dbReference>
<keyword evidence="1" id="KW-0813">Transport</keyword>
<keyword evidence="3" id="KW-1015">Disulfide bond</keyword>
<reference evidence="6" key="1">
    <citation type="journal article" date="2015" name="Nature">
        <title>Complex archaea that bridge the gap between prokaryotes and eukaryotes.</title>
        <authorList>
            <person name="Spang A."/>
            <person name="Saw J.H."/>
            <person name="Jorgensen S.L."/>
            <person name="Zaremba-Niedzwiedzka K."/>
            <person name="Martijn J."/>
            <person name="Lind A.E."/>
            <person name="van Eijk R."/>
            <person name="Schleper C."/>
            <person name="Guy L."/>
            <person name="Ettema T.J."/>
        </authorList>
    </citation>
    <scope>NUCLEOTIDE SEQUENCE</scope>
</reference>
<evidence type="ECO:0000313" key="6">
    <source>
        <dbReference type="EMBL" id="KKO02781.1"/>
    </source>
</evidence>
<dbReference type="EMBL" id="LAZR01000029">
    <property type="protein sequence ID" value="KKO02781.1"/>
    <property type="molecule type" value="Genomic_DNA"/>
</dbReference>
<dbReference type="SUPFAM" id="SSF52833">
    <property type="entry name" value="Thioredoxin-like"/>
    <property type="match status" value="1"/>
</dbReference>
<feature type="domain" description="Thioredoxin" evidence="5">
    <location>
        <begin position="1"/>
        <end position="104"/>
    </location>
</feature>
<dbReference type="GO" id="GO:0045454">
    <property type="term" value="P:cell redox homeostasis"/>
    <property type="evidence" value="ECO:0007669"/>
    <property type="project" value="TreeGrafter"/>
</dbReference>
<evidence type="ECO:0000259" key="5">
    <source>
        <dbReference type="PROSITE" id="PS51352"/>
    </source>
</evidence>
<dbReference type="InterPro" id="IPR005746">
    <property type="entry name" value="Thioredoxin"/>
</dbReference>
<evidence type="ECO:0000256" key="3">
    <source>
        <dbReference type="ARBA" id="ARBA00023157"/>
    </source>
</evidence>
<proteinExistence type="predicted"/>
<keyword evidence="4" id="KW-0676">Redox-active center</keyword>
<evidence type="ECO:0000256" key="4">
    <source>
        <dbReference type="ARBA" id="ARBA00023284"/>
    </source>
</evidence>
<comment type="caution">
    <text evidence="6">The sequence shown here is derived from an EMBL/GenBank/DDBJ whole genome shotgun (WGS) entry which is preliminary data.</text>
</comment>
<dbReference type="InterPro" id="IPR036249">
    <property type="entry name" value="Thioredoxin-like_sf"/>
</dbReference>
<accession>A0A0F9VCB9</accession>
<name>A0A0F9VCB9_9ZZZZ</name>
<protein>
    <recommendedName>
        <fullName evidence="5">Thioredoxin domain-containing protein</fullName>
    </recommendedName>
</protein>
<dbReference type="PROSITE" id="PS51352">
    <property type="entry name" value="THIOREDOXIN_2"/>
    <property type="match status" value="1"/>
</dbReference>
<dbReference type="Pfam" id="PF00085">
    <property type="entry name" value="Thioredoxin"/>
    <property type="match status" value="1"/>
</dbReference>
<dbReference type="GO" id="GO:0015035">
    <property type="term" value="F:protein-disulfide reductase activity"/>
    <property type="evidence" value="ECO:0007669"/>
    <property type="project" value="InterPro"/>
</dbReference>
<dbReference type="PANTHER" id="PTHR45663">
    <property type="entry name" value="GEO12009P1"/>
    <property type="match status" value="1"/>
</dbReference>
<dbReference type="PIRSF" id="PIRSF000077">
    <property type="entry name" value="Thioredoxin"/>
    <property type="match status" value="1"/>
</dbReference>
<organism evidence="6">
    <name type="scientific">marine sediment metagenome</name>
    <dbReference type="NCBI Taxonomy" id="412755"/>
    <lineage>
        <taxon>unclassified sequences</taxon>
        <taxon>metagenomes</taxon>
        <taxon>ecological metagenomes</taxon>
    </lineage>
</organism>
<keyword evidence="2" id="KW-0249">Electron transport</keyword>
<gene>
    <name evidence="6" type="ORF">LCGC14_0102300</name>
</gene>
<dbReference type="CDD" id="cd02947">
    <property type="entry name" value="TRX_family"/>
    <property type="match status" value="1"/>
</dbReference>
<dbReference type="PANTHER" id="PTHR45663:SF11">
    <property type="entry name" value="GEO12009P1"/>
    <property type="match status" value="1"/>
</dbReference>
<dbReference type="AlphaFoldDB" id="A0A0F9VCB9"/>
<sequence length="104" mass="11894">MLEFNSQNFEEEVLRNGKLVLVNFWRPGCKPCLVIEPIIEEVAKKFEGRVEVGNFNIMENPEIAQKYKIPATPTLIIFKNGKPIEKAVGLRLKQVLIDKINSLL</sequence>
<dbReference type="GO" id="GO:0005829">
    <property type="term" value="C:cytosol"/>
    <property type="evidence" value="ECO:0007669"/>
    <property type="project" value="TreeGrafter"/>
</dbReference>
<evidence type="ECO:0000256" key="1">
    <source>
        <dbReference type="ARBA" id="ARBA00022448"/>
    </source>
</evidence>
<dbReference type="Gene3D" id="3.40.30.10">
    <property type="entry name" value="Glutaredoxin"/>
    <property type="match status" value="1"/>
</dbReference>
<evidence type="ECO:0000256" key="2">
    <source>
        <dbReference type="ARBA" id="ARBA00022982"/>
    </source>
</evidence>